<dbReference type="PANTHER" id="PTHR10424:SF68">
    <property type="entry name" value="ENDOGENOUS RETROVIRUS GROUP 3 MEMBER 1 ENV POLYPROTEIN"/>
    <property type="match status" value="1"/>
</dbReference>
<dbReference type="SUPFAM" id="SSF58069">
    <property type="entry name" value="Virus ectodomain"/>
    <property type="match status" value="1"/>
</dbReference>
<dbReference type="Gene3D" id="1.10.287.210">
    <property type="match status" value="1"/>
</dbReference>
<dbReference type="InterPro" id="IPR018154">
    <property type="entry name" value="TLV/ENV_coat_polyprotein"/>
</dbReference>
<sequence>MWGYRTPIYMLNRIIRLQAVLEIITNETAGALNLLAQQATKMRNAIYQNRLALDYLLAQEEGVCGKFNLTNCCLEIDDNGKVIEEITAKIQKLAHIPVQSWKG</sequence>
<dbReference type="EMBL" id="AB171646">
    <property type="protein sequence ID" value="BAE88709.1"/>
    <property type="molecule type" value="mRNA"/>
</dbReference>
<evidence type="ECO:0000313" key="1">
    <source>
        <dbReference type="EMBL" id="BAE88709.1"/>
    </source>
</evidence>
<protein>
    <submittedName>
        <fullName evidence="1">Macaca fascicularis brain cDNA clone: QflA-22416, similar to human Krueppel-related zinc finger protein (H-plk), mRNA, RefSeq: NM_015852.1</fullName>
    </submittedName>
</protein>
<name>I7GHU3_MACFA</name>
<dbReference type="CDD" id="cd09850">
    <property type="entry name" value="Ebola-like_HR1-HR2"/>
    <property type="match status" value="1"/>
</dbReference>
<proteinExistence type="evidence at transcript level"/>
<organism evidence="1">
    <name type="scientific">Macaca fascicularis</name>
    <name type="common">Crab-eating macaque</name>
    <name type="synonym">Cynomolgus monkey</name>
    <dbReference type="NCBI Taxonomy" id="9541"/>
    <lineage>
        <taxon>Eukaryota</taxon>
        <taxon>Metazoa</taxon>
        <taxon>Chordata</taxon>
        <taxon>Craniata</taxon>
        <taxon>Vertebrata</taxon>
        <taxon>Euteleostomi</taxon>
        <taxon>Mammalia</taxon>
        <taxon>Eutheria</taxon>
        <taxon>Euarchontoglires</taxon>
        <taxon>Primates</taxon>
        <taxon>Haplorrhini</taxon>
        <taxon>Catarrhini</taxon>
        <taxon>Cercopithecidae</taxon>
        <taxon>Cercopithecinae</taxon>
        <taxon>Macaca</taxon>
    </lineage>
</organism>
<dbReference type="PANTHER" id="PTHR10424">
    <property type="entry name" value="VIRAL ENVELOPE PROTEIN"/>
    <property type="match status" value="1"/>
</dbReference>
<reference evidence="1" key="1">
    <citation type="journal article" date="2007" name="PLoS Biol.">
        <title>Rate of evolution in brain-expressed genes in humans and other primates.</title>
        <authorList>
            <person name="Wang H.-Y."/>
            <person name="Chien H.-C."/>
            <person name="Osada N."/>
            <person name="Hashimoto K."/>
            <person name="Sugano S."/>
            <person name="Gojobori T."/>
            <person name="Chou C.-K."/>
            <person name="Tsai S.-F."/>
            <person name="Wu C.-I."/>
            <person name="Shen C.-K.J."/>
        </authorList>
    </citation>
    <scope>NUCLEOTIDE SEQUENCE</scope>
</reference>
<accession>I7GHU3</accession>
<dbReference type="AlphaFoldDB" id="I7GHU3"/>